<evidence type="ECO:0000256" key="1">
    <source>
        <dbReference type="SAM" id="MobiDB-lite"/>
    </source>
</evidence>
<evidence type="ECO:0000259" key="4">
    <source>
        <dbReference type="Pfam" id="PF19087"/>
    </source>
</evidence>
<evidence type="ECO:0000259" key="3">
    <source>
        <dbReference type="Pfam" id="PF07523"/>
    </source>
</evidence>
<sequence length="690" mass="74766">MNVKIHQKLKNVLKVALLSATFFAVGVTATNTGANADDVSPAIYNSPNGQKGSTVTGNFSEAEYFTLGADKSNNLSQMNPSDGWSASKTTSIIDAGKYLTLSQSTNDPVLYLHYAITNTSDADQEVHRIVTLPYGLAGNTAFSNLFSRQLSSQVVYGGTTPVQLKLSSNGGSTNDSSFVVQYAYDADYGSSEFLPSHSRQIVDLAIDGTLHGKQTMSIDIPLKIVKNSDDVLTAGPITSVDDIPNNGYSTTSPSAVLVYDTDNQHLYIASMFVLLAQYQNITTTTSNKYLVSYKNADGSYSVANDLESLLPGIKDSHGLSIADFGQDVHTSAANDTYLYSGGQYSVNTDNVIGTNGKNLTTMATENGYKLPSKVLDFSWDYKPSADIAQLMNKNGLGNINIPVIKIIDANDVTIKQGDTWNAKDHVKILDDNGNVVSNPDVKVVSDNVNPNVPANNYKVTYSYKSGDTTFTKTINVTVLGKYNPTPTPNNNGGGSSSTTTPTTNSNSTNNPVGNGNFNNGSTTSQPAVPNYAAVKGSAVYATKGIYMYKNANFKKSQRIAKYPKAKRVNRPMFVVTGYARSTNGTLRYKVRDVNHGKKTANKVGYITANREFVVNVYYKTMPKNKKITVIANKGVNSYKNTNLTKKSKHFKKGTHLTVKKIVKHNLTTRYQLSNGHYVTGNKKLVIQGNY</sequence>
<dbReference type="InterPro" id="IPR013783">
    <property type="entry name" value="Ig-like_fold"/>
</dbReference>
<dbReference type="InterPro" id="IPR044081">
    <property type="entry name" value="DUF5776"/>
</dbReference>
<dbReference type="Proteomes" id="UP000321569">
    <property type="component" value="Unassembled WGS sequence"/>
</dbReference>
<dbReference type="Gene3D" id="2.60.40.10">
    <property type="entry name" value="Immunoglobulins"/>
    <property type="match status" value="1"/>
</dbReference>
<gene>
    <name evidence="5" type="ORF">LRA02_20100</name>
</gene>
<keyword evidence="2" id="KW-0732">Signal</keyword>
<dbReference type="EMBL" id="BKAM01000053">
    <property type="protein sequence ID" value="GEP73142.1"/>
    <property type="molecule type" value="Genomic_DNA"/>
</dbReference>
<protein>
    <recommendedName>
        <fullName evidence="7">DUF5776 domain-containing protein</fullName>
    </recommendedName>
</protein>
<proteinExistence type="predicted"/>
<name>A0A512PPR2_9LACO</name>
<organism evidence="5 6">
    <name type="scientific">Lentilactobacillus rapi</name>
    <dbReference type="NCBI Taxonomy" id="481723"/>
    <lineage>
        <taxon>Bacteria</taxon>
        <taxon>Bacillati</taxon>
        <taxon>Bacillota</taxon>
        <taxon>Bacilli</taxon>
        <taxon>Lactobacillales</taxon>
        <taxon>Lactobacillaceae</taxon>
        <taxon>Lentilactobacillus</taxon>
    </lineage>
</organism>
<feature type="signal peptide" evidence="2">
    <location>
        <begin position="1"/>
        <end position="24"/>
    </location>
</feature>
<comment type="caution">
    <text evidence="5">The sequence shown here is derived from an EMBL/GenBank/DDBJ whole genome shotgun (WGS) entry which is preliminary data.</text>
</comment>
<dbReference type="Pfam" id="PF19087">
    <property type="entry name" value="DUF5776"/>
    <property type="match status" value="1"/>
</dbReference>
<evidence type="ECO:0000313" key="6">
    <source>
        <dbReference type="Proteomes" id="UP000321569"/>
    </source>
</evidence>
<evidence type="ECO:0000256" key="2">
    <source>
        <dbReference type="SAM" id="SignalP"/>
    </source>
</evidence>
<feature type="chain" id="PRO_5038575324" description="DUF5776 domain-containing protein" evidence="2">
    <location>
        <begin position="25"/>
        <end position="690"/>
    </location>
</feature>
<feature type="compositionally biased region" description="Low complexity" evidence="1">
    <location>
        <begin position="496"/>
        <end position="520"/>
    </location>
</feature>
<dbReference type="OrthoDB" id="2330063at2"/>
<dbReference type="RefSeq" id="WP_056983336.1">
    <property type="nucleotide sequence ID" value="NZ_BKAM01000053.1"/>
</dbReference>
<feature type="region of interest" description="Disordered" evidence="1">
    <location>
        <begin position="481"/>
        <end position="526"/>
    </location>
</feature>
<evidence type="ECO:0008006" key="7">
    <source>
        <dbReference type="Google" id="ProtNLM"/>
    </source>
</evidence>
<feature type="domain" description="Ig-like" evidence="3">
    <location>
        <begin position="409"/>
        <end position="478"/>
    </location>
</feature>
<dbReference type="InterPro" id="IPR022038">
    <property type="entry name" value="Ig-like_bact"/>
</dbReference>
<dbReference type="AlphaFoldDB" id="A0A512PPR2"/>
<reference evidence="5 6" key="1">
    <citation type="submission" date="2019-07" db="EMBL/GenBank/DDBJ databases">
        <title>Whole genome shotgun sequence of Lactobacillus rapi NBRC 109618.</title>
        <authorList>
            <person name="Hosoyama A."/>
            <person name="Uohara A."/>
            <person name="Ohji S."/>
            <person name="Ichikawa N."/>
        </authorList>
    </citation>
    <scope>NUCLEOTIDE SEQUENCE [LARGE SCALE GENOMIC DNA]</scope>
    <source>
        <strain evidence="5 6">NBRC 109618</strain>
    </source>
</reference>
<feature type="domain" description="DUF5776" evidence="4">
    <location>
        <begin position="617"/>
        <end position="685"/>
    </location>
</feature>
<dbReference type="Pfam" id="PF07523">
    <property type="entry name" value="Big_3"/>
    <property type="match status" value="1"/>
</dbReference>
<accession>A0A512PPR2</accession>
<dbReference type="STRING" id="1423795.FD12_GL001055"/>
<evidence type="ECO:0000313" key="5">
    <source>
        <dbReference type="EMBL" id="GEP73142.1"/>
    </source>
</evidence>